<accession>A0ABX5L0F6</accession>
<evidence type="ECO:0000313" key="3">
    <source>
        <dbReference type="Proteomes" id="UP000245217"/>
    </source>
</evidence>
<comment type="caution">
    <text evidence="2">The sequence shown here is derived from an EMBL/GenBank/DDBJ whole genome shotgun (WGS) entry which is preliminary data.</text>
</comment>
<keyword evidence="1" id="KW-0175">Coiled coil</keyword>
<keyword evidence="3" id="KW-1185">Reference proteome</keyword>
<proteinExistence type="predicted"/>
<gene>
    <name evidence="2" type="ORF">DC078_03930</name>
</gene>
<sequence length="311" mass="36176">MGIALLLIVACSPKDEEYYFKNLDIAVDKASSCDQALIKAATINDEKTLLKLKEDQECQAAFNALRKQSQLERDRERAEEERQRAIEQAAREQEISDLKKSISQSLSGKNWQEVIAEYFKQDECQKLFLDRDNYHCVAWKSLYEHALIEGKEQLSQESFADLNRKESIYCGLDKRRGSACDVWQQAREARVYQDLAGLDILALEALKEEYCSAKGEYQICAVWKERWQEQNKHVVDRLMKDDALFMERYNHCTTLVEEIRHSGKSWGERNRLEREIVNHYPCVQAAEAYRKRGLSRANFSTSVVLEKNVSK</sequence>
<name>A0ABX5L0F6_9GAMM</name>
<organism evidence="2 3">
    <name type="scientific">Ignatzschineria cameli</name>
    <dbReference type="NCBI Taxonomy" id="2182793"/>
    <lineage>
        <taxon>Bacteria</taxon>
        <taxon>Pseudomonadati</taxon>
        <taxon>Pseudomonadota</taxon>
        <taxon>Gammaproteobacteria</taxon>
        <taxon>Cardiobacteriales</taxon>
        <taxon>Ignatzschineriaceae</taxon>
        <taxon>Ignatzschineria</taxon>
    </lineage>
</organism>
<protein>
    <recommendedName>
        <fullName evidence="4">Lipoprotein</fullName>
    </recommendedName>
</protein>
<evidence type="ECO:0000313" key="2">
    <source>
        <dbReference type="EMBL" id="PWD92978.1"/>
    </source>
</evidence>
<reference evidence="3" key="1">
    <citation type="submission" date="2018-05" db="EMBL/GenBank/DDBJ databases">
        <title>Ignatzschineria dubaiensis sp. nov., isolated from necrotic foot tissues of dromedaries (Camelus dromedarius) and associated maggots in Dubai, United Arab Emirates.</title>
        <authorList>
            <person name="Tsang C.C."/>
            <person name="Tang J.Y.M."/>
            <person name="Fong J.Y.H."/>
            <person name="Kinne J."/>
            <person name="Lee H.H."/>
            <person name="Joseph M."/>
            <person name="Jose S."/>
            <person name="Schuster R.K."/>
            <person name="Tang Y."/>
            <person name="Sivakumar S."/>
            <person name="Chen J.H.K."/>
            <person name="Teng J.L.L."/>
            <person name="Lau S.K.P."/>
            <person name="Wernery U."/>
            <person name="Woo P.C.Y."/>
        </authorList>
    </citation>
    <scope>NUCLEOTIDE SEQUENCE [LARGE SCALE GENOMIC DNA]</scope>
    <source>
        <strain evidence="3">UAE-HKU58</strain>
    </source>
</reference>
<evidence type="ECO:0000256" key="1">
    <source>
        <dbReference type="SAM" id="Coils"/>
    </source>
</evidence>
<evidence type="ECO:0008006" key="4">
    <source>
        <dbReference type="Google" id="ProtNLM"/>
    </source>
</evidence>
<dbReference type="EMBL" id="QEWV01000003">
    <property type="protein sequence ID" value="PWD92978.1"/>
    <property type="molecule type" value="Genomic_DNA"/>
</dbReference>
<dbReference type="Proteomes" id="UP000245217">
    <property type="component" value="Unassembled WGS sequence"/>
</dbReference>
<feature type="coiled-coil region" evidence="1">
    <location>
        <begin position="61"/>
        <end position="95"/>
    </location>
</feature>